<dbReference type="OrthoDB" id="5530243at2759"/>
<proteinExistence type="predicted"/>
<accession>A0A8T9CGS4</accession>
<dbReference type="GO" id="GO:0005655">
    <property type="term" value="C:nucleolar ribonuclease P complex"/>
    <property type="evidence" value="ECO:0007669"/>
    <property type="project" value="InterPro"/>
</dbReference>
<dbReference type="GO" id="GO:0004526">
    <property type="term" value="F:ribonuclease P activity"/>
    <property type="evidence" value="ECO:0007669"/>
    <property type="project" value="TreeGrafter"/>
</dbReference>
<organism evidence="3 4">
    <name type="scientific">Lachnellula suecica</name>
    <dbReference type="NCBI Taxonomy" id="602035"/>
    <lineage>
        <taxon>Eukaryota</taxon>
        <taxon>Fungi</taxon>
        <taxon>Dikarya</taxon>
        <taxon>Ascomycota</taxon>
        <taxon>Pezizomycotina</taxon>
        <taxon>Leotiomycetes</taxon>
        <taxon>Helotiales</taxon>
        <taxon>Lachnaceae</taxon>
        <taxon>Lachnellula</taxon>
    </lineage>
</organism>
<dbReference type="EMBL" id="QGMK01000054">
    <property type="protein sequence ID" value="TVY84798.1"/>
    <property type="molecule type" value="Genomic_DNA"/>
</dbReference>
<evidence type="ECO:0000259" key="2">
    <source>
        <dbReference type="Pfam" id="PF20976"/>
    </source>
</evidence>
<sequence>MSEPPEPATDTPISSNKRKPAPSRGHALTTHTITTPPFSYALLELQTSQKPSTQLDELTVRTYLTSALTQFLGLSGAAIVVDVLKVEVERGVCWVRVPRGDLSVFLAAVGGWIGRGGAGEG</sequence>
<feature type="domain" description="Ribonucleases P/MRP subunit Pop8-like" evidence="2">
    <location>
        <begin position="37"/>
        <end position="112"/>
    </location>
</feature>
<dbReference type="PANTHER" id="PTHR28173:SF1">
    <property type="entry name" value="RIBONUCLEASES P_MRP PROTEIN SUBUNIT POP8"/>
    <property type="match status" value="1"/>
</dbReference>
<dbReference type="AlphaFoldDB" id="A0A8T9CGS4"/>
<reference evidence="3 4" key="1">
    <citation type="submission" date="2018-05" db="EMBL/GenBank/DDBJ databases">
        <title>Genome sequencing and assembly of the regulated plant pathogen Lachnellula willkommii and related sister species for the development of diagnostic species identification markers.</title>
        <authorList>
            <person name="Giroux E."/>
            <person name="Bilodeau G."/>
        </authorList>
    </citation>
    <scope>NUCLEOTIDE SEQUENCE [LARGE SCALE GENOMIC DNA]</scope>
    <source>
        <strain evidence="3 4">CBS 268.59</strain>
    </source>
</reference>
<evidence type="ECO:0000313" key="4">
    <source>
        <dbReference type="Proteomes" id="UP000469558"/>
    </source>
</evidence>
<dbReference type="GO" id="GO:0000172">
    <property type="term" value="C:ribonuclease MRP complex"/>
    <property type="evidence" value="ECO:0007669"/>
    <property type="project" value="InterPro"/>
</dbReference>
<feature type="non-terminal residue" evidence="3">
    <location>
        <position position="121"/>
    </location>
</feature>
<dbReference type="Proteomes" id="UP000469558">
    <property type="component" value="Unassembled WGS sequence"/>
</dbReference>
<evidence type="ECO:0000256" key="1">
    <source>
        <dbReference type="SAM" id="MobiDB-lite"/>
    </source>
</evidence>
<dbReference type="GO" id="GO:0008033">
    <property type="term" value="P:tRNA processing"/>
    <property type="evidence" value="ECO:0007669"/>
    <property type="project" value="InterPro"/>
</dbReference>
<evidence type="ECO:0000313" key="3">
    <source>
        <dbReference type="EMBL" id="TVY84798.1"/>
    </source>
</evidence>
<dbReference type="GO" id="GO:0000171">
    <property type="term" value="F:ribonuclease MRP activity"/>
    <property type="evidence" value="ECO:0007669"/>
    <property type="project" value="TreeGrafter"/>
</dbReference>
<keyword evidence="4" id="KW-1185">Reference proteome</keyword>
<dbReference type="GO" id="GO:0000294">
    <property type="term" value="P:nuclear-transcribed mRNA catabolic process, RNase MRP-dependent"/>
    <property type="evidence" value="ECO:0007669"/>
    <property type="project" value="TreeGrafter"/>
</dbReference>
<name>A0A8T9CGS4_9HELO</name>
<dbReference type="Pfam" id="PF20976">
    <property type="entry name" value="Pop8"/>
    <property type="match status" value="1"/>
</dbReference>
<dbReference type="InterPro" id="IPR049128">
    <property type="entry name" value="Pop8-like_dom"/>
</dbReference>
<dbReference type="InterPro" id="IPR020347">
    <property type="entry name" value="Pop8"/>
</dbReference>
<protein>
    <recommendedName>
        <fullName evidence="2">Ribonucleases P/MRP subunit Pop8-like domain-containing protein</fullName>
    </recommendedName>
</protein>
<dbReference type="GO" id="GO:0034965">
    <property type="term" value="P:intronic box C/D snoRNA processing"/>
    <property type="evidence" value="ECO:0007669"/>
    <property type="project" value="TreeGrafter"/>
</dbReference>
<gene>
    <name evidence="3" type="ORF">LSUE1_G001031</name>
</gene>
<feature type="region of interest" description="Disordered" evidence="1">
    <location>
        <begin position="1"/>
        <end position="30"/>
    </location>
</feature>
<comment type="caution">
    <text evidence="3">The sequence shown here is derived from an EMBL/GenBank/DDBJ whole genome shotgun (WGS) entry which is preliminary data.</text>
</comment>
<dbReference type="PANTHER" id="PTHR28173">
    <property type="entry name" value="RIBONUCLEASES P/MRP PROTEIN SUBUNIT POP8"/>
    <property type="match status" value="1"/>
</dbReference>